<dbReference type="Pfam" id="PF00226">
    <property type="entry name" value="DnaJ"/>
    <property type="match status" value="1"/>
</dbReference>
<name>A0ABV7LB87_9HYPH</name>
<proteinExistence type="predicted"/>
<keyword evidence="4" id="KW-1185">Reference proteome</keyword>
<dbReference type="InterPro" id="IPR001623">
    <property type="entry name" value="DnaJ_domain"/>
</dbReference>
<gene>
    <name evidence="3" type="ORF">ACFOEX_01545</name>
</gene>
<evidence type="ECO:0000313" key="3">
    <source>
        <dbReference type="EMBL" id="MFC3265044.1"/>
    </source>
</evidence>
<dbReference type="RefSeq" id="WP_376832149.1">
    <property type="nucleotide sequence ID" value="NZ_JBHLWR010000006.1"/>
</dbReference>
<evidence type="ECO:0000259" key="2">
    <source>
        <dbReference type="PROSITE" id="PS50076"/>
    </source>
</evidence>
<accession>A0ABV7LB87</accession>
<dbReference type="InterPro" id="IPR036869">
    <property type="entry name" value="J_dom_sf"/>
</dbReference>
<dbReference type="EMBL" id="JBHRUV010000008">
    <property type="protein sequence ID" value="MFC3265044.1"/>
    <property type="molecule type" value="Genomic_DNA"/>
</dbReference>
<feature type="domain" description="J" evidence="2">
    <location>
        <begin position="141"/>
        <end position="198"/>
    </location>
</feature>
<comment type="caution">
    <text evidence="3">The sequence shown here is derived from an EMBL/GenBank/DDBJ whole genome shotgun (WGS) entry which is preliminary data.</text>
</comment>
<reference evidence="4" key="1">
    <citation type="journal article" date="2019" name="Int. J. Syst. Evol. Microbiol.">
        <title>The Global Catalogue of Microorganisms (GCM) 10K type strain sequencing project: providing services to taxonomists for standard genome sequencing and annotation.</title>
        <authorList>
            <consortium name="The Broad Institute Genomics Platform"/>
            <consortium name="The Broad Institute Genome Sequencing Center for Infectious Disease"/>
            <person name="Wu L."/>
            <person name="Ma J."/>
        </authorList>
    </citation>
    <scope>NUCLEOTIDE SEQUENCE [LARGE SCALE GENOMIC DNA]</scope>
    <source>
        <strain evidence="4">CCM 7941</strain>
    </source>
</reference>
<dbReference type="Gene3D" id="1.10.287.110">
    <property type="entry name" value="DnaJ domain"/>
    <property type="match status" value="1"/>
</dbReference>
<feature type="region of interest" description="Disordered" evidence="1">
    <location>
        <begin position="1"/>
        <end position="36"/>
    </location>
</feature>
<protein>
    <submittedName>
        <fullName evidence="3">J domain-containing protein</fullName>
    </submittedName>
</protein>
<organism evidence="3 4">
    <name type="scientific">Camelimonas abortus</name>
    <dbReference type="NCBI Taxonomy" id="1017184"/>
    <lineage>
        <taxon>Bacteria</taxon>
        <taxon>Pseudomonadati</taxon>
        <taxon>Pseudomonadota</taxon>
        <taxon>Alphaproteobacteria</taxon>
        <taxon>Hyphomicrobiales</taxon>
        <taxon>Chelatococcaceae</taxon>
        <taxon>Camelimonas</taxon>
    </lineage>
</organism>
<dbReference type="Proteomes" id="UP001595536">
    <property type="component" value="Unassembled WGS sequence"/>
</dbReference>
<sequence length="199" mass="22878">MDLTSPLFDRIRASRKKTEEPRARVPPCDHPGCTLPGEHRAPKGRLMEGQYWRFCLEHVREYNRSYNYFSGMNEQDVTRHLQQDQVGHRPTWRMGVDGVAGVRARVSVDGRVDDPFNLFRAAAGPRHGAAGRPRHGIAVRKALEAMDLREDADRETIRARYKQLVRRFHPDANGGDRSFEGRFQEIIQAYGVLRQHGMC</sequence>
<evidence type="ECO:0000313" key="4">
    <source>
        <dbReference type="Proteomes" id="UP001595536"/>
    </source>
</evidence>
<dbReference type="PROSITE" id="PS50076">
    <property type="entry name" value="DNAJ_2"/>
    <property type="match status" value="1"/>
</dbReference>
<evidence type="ECO:0000256" key="1">
    <source>
        <dbReference type="SAM" id="MobiDB-lite"/>
    </source>
</evidence>
<dbReference type="SMART" id="SM00271">
    <property type="entry name" value="DnaJ"/>
    <property type="match status" value="1"/>
</dbReference>
<dbReference type="PRINTS" id="PR00625">
    <property type="entry name" value="JDOMAIN"/>
</dbReference>
<dbReference type="CDD" id="cd06257">
    <property type="entry name" value="DnaJ"/>
    <property type="match status" value="1"/>
</dbReference>
<dbReference type="SUPFAM" id="SSF46565">
    <property type="entry name" value="Chaperone J-domain"/>
    <property type="match status" value="1"/>
</dbReference>
<feature type="compositionally biased region" description="Basic and acidic residues" evidence="1">
    <location>
        <begin position="9"/>
        <end position="23"/>
    </location>
</feature>